<evidence type="ECO:0000256" key="9">
    <source>
        <dbReference type="ARBA" id="ARBA00023102"/>
    </source>
</evidence>
<dbReference type="InterPro" id="IPR015424">
    <property type="entry name" value="PyrdxlP-dep_Trfase"/>
</dbReference>
<dbReference type="Gene3D" id="3.40.640.10">
    <property type="entry name" value="Type I PLP-dependent aspartate aminotransferase-like (Major domain)"/>
    <property type="match status" value="1"/>
</dbReference>
<reference evidence="13 14" key="1">
    <citation type="submission" date="2018-03" db="EMBL/GenBank/DDBJ databases">
        <title>Genome sequencing of Melaminivora sp.</title>
        <authorList>
            <person name="Kim S.-J."/>
            <person name="Heo J."/>
            <person name="Ahn J.-H."/>
            <person name="Kwon S.-W."/>
        </authorList>
    </citation>
    <scope>NUCLEOTIDE SEQUENCE [LARGE SCALE GENOMIC DNA]</scope>
    <source>
        <strain evidence="13 14">SC2-9</strain>
    </source>
</reference>
<dbReference type="InterPro" id="IPR004839">
    <property type="entry name" value="Aminotransferase_I/II_large"/>
</dbReference>
<dbReference type="Proteomes" id="UP000237925">
    <property type="component" value="Chromosome"/>
</dbReference>
<dbReference type="GO" id="GO:0004400">
    <property type="term" value="F:histidinol-phosphate transaminase activity"/>
    <property type="evidence" value="ECO:0007669"/>
    <property type="project" value="UniProtKB-UniRule"/>
</dbReference>
<protein>
    <recommendedName>
        <fullName evidence="11">Histidinol-phosphate aminotransferase</fullName>
        <ecNumber evidence="11">2.6.1.9</ecNumber>
    </recommendedName>
    <alternativeName>
        <fullName evidence="11">Imidazole acetol-phosphate transaminase</fullName>
    </alternativeName>
</protein>
<comment type="catalytic activity">
    <reaction evidence="10 11">
        <text>L-histidinol phosphate + 2-oxoglutarate = 3-(imidazol-4-yl)-2-oxopropyl phosphate + L-glutamate</text>
        <dbReference type="Rhea" id="RHEA:23744"/>
        <dbReference type="ChEBI" id="CHEBI:16810"/>
        <dbReference type="ChEBI" id="CHEBI:29985"/>
        <dbReference type="ChEBI" id="CHEBI:57766"/>
        <dbReference type="ChEBI" id="CHEBI:57980"/>
        <dbReference type="EC" id="2.6.1.9"/>
    </reaction>
</comment>
<gene>
    <name evidence="11" type="primary">hisC</name>
    <name evidence="13" type="ORF">C6568_04245</name>
</gene>
<dbReference type="EC" id="2.6.1.9" evidence="11"/>
<dbReference type="OrthoDB" id="9813612at2"/>
<dbReference type="EMBL" id="CP027667">
    <property type="protein sequence ID" value="AVO48565.1"/>
    <property type="molecule type" value="Genomic_DNA"/>
</dbReference>
<dbReference type="GO" id="GO:0030170">
    <property type="term" value="F:pyridoxal phosphate binding"/>
    <property type="evidence" value="ECO:0007669"/>
    <property type="project" value="InterPro"/>
</dbReference>
<evidence type="ECO:0000256" key="7">
    <source>
        <dbReference type="ARBA" id="ARBA00022679"/>
    </source>
</evidence>
<dbReference type="Gene3D" id="3.90.1150.10">
    <property type="entry name" value="Aspartate Aminotransferase, domain 1"/>
    <property type="match status" value="1"/>
</dbReference>
<evidence type="ECO:0000256" key="2">
    <source>
        <dbReference type="ARBA" id="ARBA00005011"/>
    </source>
</evidence>
<evidence type="ECO:0000256" key="6">
    <source>
        <dbReference type="ARBA" id="ARBA00022605"/>
    </source>
</evidence>
<dbReference type="InterPro" id="IPR005861">
    <property type="entry name" value="HisP_aminotrans"/>
</dbReference>
<evidence type="ECO:0000256" key="3">
    <source>
        <dbReference type="ARBA" id="ARBA00007970"/>
    </source>
</evidence>
<keyword evidence="8 11" id="KW-0663">Pyridoxal phosphate</keyword>
<dbReference type="NCBIfam" id="TIGR01141">
    <property type="entry name" value="hisC"/>
    <property type="match status" value="1"/>
</dbReference>
<accession>A0A2R3Q9V3</accession>
<dbReference type="CDD" id="cd00609">
    <property type="entry name" value="AAT_like"/>
    <property type="match status" value="1"/>
</dbReference>
<dbReference type="Pfam" id="PF00155">
    <property type="entry name" value="Aminotran_1_2"/>
    <property type="match status" value="1"/>
</dbReference>
<keyword evidence="7 11" id="KW-0808">Transferase</keyword>
<evidence type="ECO:0000256" key="11">
    <source>
        <dbReference type="HAMAP-Rule" id="MF_01023"/>
    </source>
</evidence>
<dbReference type="PANTHER" id="PTHR42885:SF2">
    <property type="entry name" value="HISTIDINOL-PHOSPHATE AMINOTRANSFERASE"/>
    <property type="match status" value="1"/>
</dbReference>
<feature type="domain" description="Aminotransferase class I/classII large" evidence="12">
    <location>
        <begin position="37"/>
        <end position="369"/>
    </location>
</feature>
<keyword evidence="9 11" id="KW-0368">Histidine biosynthesis</keyword>
<dbReference type="PANTHER" id="PTHR42885">
    <property type="entry name" value="HISTIDINOL-PHOSPHATE AMINOTRANSFERASE-RELATED"/>
    <property type="match status" value="1"/>
</dbReference>
<evidence type="ECO:0000256" key="8">
    <source>
        <dbReference type="ARBA" id="ARBA00022898"/>
    </source>
</evidence>
<dbReference type="SUPFAM" id="SSF53383">
    <property type="entry name" value="PLP-dependent transferases"/>
    <property type="match status" value="1"/>
</dbReference>
<feature type="modified residue" description="N6-(pyridoxal phosphate)lysine" evidence="11">
    <location>
        <position position="234"/>
    </location>
</feature>
<name>A0A2R3Q9V3_9BURK</name>
<evidence type="ECO:0000256" key="10">
    <source>
        <dbReference type="ARBA" id="ARBA00047481"/>
    </source>
</evidence>
<dbReference type="RefSeq" id="WP_106683045.1">
    <property type="nucleotide sequence ID" value="NZ_CP027667.1"/>
</dbReference>
<dbReference type="InterPro" id="IPR015422">
    <property type="entry name" value="PyrdxlP-dep_Trfase_small"/>
</dbReference>
<keyword evidence="14" id="KW-1185">Reference proteome</keyword>
<comment type="similarity">
    <text evidence="3 11">Belongs to the class-II pyridoxal-phosphate-dependent aminotransferase family. Histidinol-phosphate aminotransferase subfamily.</text>
</comment>
<evidence type="ECO:0000259" key="12">
    <source>
        <dbReference type="Pfam" id="PF00155"/>
    </source>
</evidence>
<dbReference type="GO" id="GO:0000105">
    <property type="term" value="P:L-histidine biosynthetic process"/>
    <property type="evidence" value="ECO:0007669"/>
    <property type="project" value="UniProtKB-UniRule"/>
</dbReference>
<evidence type="ECO:0000256" key="1">
    <source>
        <dbReference type="ARBA" id="ARBA00001933"/>
    </source>
</evidence>
<organism evidence="13 14">
    <name type="scientific">Melaminivora suipulveris</name>
    <dbReference type="NCBI Taxonomy" id="2109913"/>
    <lineage>
        <taxon>Bacteria</taxon>
        <taxon>Pseudomonadati</taxon>
        <taxon>Pseudomonadota</taxon>
        <taxon>Betaproteobacteria</taxon>
        <taxon>Burkholderiales</taxon>
        <taxon>Comamonadaceae</taxon>
        <taxon>Melaminivora</taxon>
    </lineage>
</organism>
<sequence length="373" mass="40478">MTISSTPLSAAIKRIRADVRAMHAYPVAASDGLLKMDAMENPFSLAPELQQALGERLGSLALNRYPGARQQDLKDALAAYAGAPEGASILLGNGSDELITLLALACAQPCEGGRAKMLAPMPGFVMYPLSAQLQGLDFVGVPLTEDFELDEAAMLSAIEQHRPAITYIAYPNNPTATLWDEAVVQRIVDAAGAQGGIVVMDEAYQPFASRSWITHMRDEPERNQHVLLMRTLSKFGLAGVRLGYLIGPAALVHELDKVRPPYNVSVLNCEAALFALEHAEVFAAQAAELRTQRERLIERLRAMPGVQRAWDSQANMVLVRVPDAARTFEGMRTRKVLVKNVSTMHPLLANCLRLTVGSAPDNDQMLAALEASL</sequence>
<evidence type="ECO:0000313" key="13">
    <source>
        <dbReference type="EMBL" id="AVO48565.1"/>
    </source>
</evidence>
<comment type="cofactor">
    <cofactor evidence="1 11">
        <name>pyridoxal 5'-phosphate</name>
        <dbReference type="ChEBI" id="CHEBI:597326"/>
    </cofactor>
</comment>
<dbReference type="HAMAP" id="MF_01023">
    <property type="entry name" value="HisC_aminotrans_2"/>
    <property type="match status" value="1"/>
</dbReference>
<dbReference type="AlphaFoldDB" id="A0A2R3Q9V3"/>
<keyword evidence="5 11" id="KW-0032">Aminotransferase</keyword>
<comment type="subunit">
    <text evidence="4 11">Homodimer.</text>
</comment>
<comment type="pathway">
    <text evidence="2 11">Amino-acid biosynthesis; L-histidine biosynthesis; L-histidine from 5-phospho-alpha-D-ribose 1-diphosphate: step 7/9.</text>
</comment>
<evidence type="ECO:0000256" key="5">
    <source>
        <dbReference type="ARBA" id="ARBA00022576"/>
    </source>
</evidence>
<dbReference type="UniPathway" id="UPA00031">
    <property type="reaction ID" value="UER00012"/>
</dbReference>
<dbReference type="KEGG" id="mela:C6568_04245"/>
<dbReference type="InterPro" id="IPR015421">
    <property type="entry name" value="PyrdxlP-dep_Trfase_major"/>
</dbReference>
<proteinExistence type="inferred from homology"/>
<evidence type="ECO:0000256" key="4">
    <source>
        <dbReference type="ARBA" id="ARBA00011738"/>
    </source>
</evidence>
<evidence type="ECO:0000313" key="14">
    <source>
        <dbReference type="Proteomes" id="UP000237925"/>
    </source>
</evidence>
<keyword evidence="6 11" id="KW-0028">Amino-acid biosynthesis</keyword>